<feature type="short sequence motif" description="'KMSKS' region" evidence="9">
    <location>
        <begin position="578"/>
        <end position="582"/>
    </location>
</feature>
<dbReference type="Pfam" id="PF13603">
    <property type="entry name" value="tRNA-synt_1_2"/>
    <property type="match status" value="1"/>
</dbReference>
<gene>
    <name evidence="9 15" type="primary">leuS</name>
    <name evidence="15" type="ORF">RVIR1_04250</name>
</gene>
<evidence type="ECO:0000259" key="11">
    <source>
        <dbReference type="Pfam" id="PF00133"/>
    </source>
</evidence>
<dbReference type="Pfam" id="PF08264">
    <property type="entry name" value="Anticodon_1"/>
    <property type="match status" value="1"/>
</dbReference>
<dbReference type="GO" id="GO:0005829">
    <property type="term" value="C:cytosol"/>
    <property type="evidence" value="ECO:0007669"/>
    <property type="project" value="TreeGrafter"/>
</dbReference>
<dbReference type="GO" id="GO:0005524">
    <property type="term" value="F:ATP binding"/>
    <property type="evidence" value="ECO:0007669"/>
    <property type="project" value="UniProtKB-UniRule"/>
</dbReference>
<keyword evidence="3 9" id="KW-0436">Ligase</keyword>
<evidence type="ECO:0000313" key="16">
    <source>
        <dbReference type="Proteomes" id="UP000282483"/>
    </source>
</evidence>
<dbReference type="Proteomes" id="UP000282483">
    <property type="component" value="Chromosome"/>
</dbReference>
<dbReference type="InterPro" id="IPR001412">
    <property type="entry name" value="aa-tRNA-synth_I_CS"/>
</dbReference>
<keyword evidence="2 9" id="KW-0963">Cytoplasm</keyword>
<dbReference type="Gene3D" id="3.10.20.590">
    <property type="match status" value="1"/>
</dbReference>
<dbReference type="SUPFAM" id="SSF47323">
    <property type="entry name" value="Anticodon-binding domain of a subclass of class I aminoacyl-tRNA synthetases"/>
    <property type="match status" value="1"/>
</dbReference>
<evidence type="ECO:0000256" key="10">
    <source>
        <dbReference type="RuleBase" id="RU363035"/>
    </source>
</evidence>
<protein>
    <recommendedName>
        <fullName evidence="9">Leucine--tRNA ligase</fullName>
        <ecNumber evidence="9">6.1.1.4</ecNumber>
    </recommendedName>
    <alternativeName>
        <fullName evidence="9">Leucyl-tRNA synthetase</fullName>
        <shortName evidence="9">LeuRS</shortName>
    </alternativeName>
</protein>
<dbReference type="InterPro" id="IPR025709">
    <property type="entry name" value="Leu_tRNA-synth_edit"/>
</dbReference>
<dbReference type="InterPro" id="IPR002302">
    <property type="entry name" value="Leu-tRNA-ligase"/>
</dbReference>
<dbReference type="SUPFAM" id="SSF52374">
    <property type="entry name" value="Nucleotidylyl transferase"/>
    <property type="match status" value="1"/>
</dbReference>
<evidence type="ECO:0000259" key="12">
    <source>
        <dbReference type="Pfam" id="PF08264"/>
    </source>
</evidence>
<evidence type="ECO:0000256" key="3">
    <source>
        <dbReference type="ARBA" id="ARBA00022598"/>
    </source>
</evidence>
<evidence type="ECO:0000256" key="5">
    <source>
        <dbReference type="ARBA" id="ARBA00022840"/>
    </source>
</evidence>
<feature type="short sequence motif" description="'HIGH' region" evidence="9">
    <location>
        <begin position="43"/>
        <end position="53"/>
    </location>
</feature>
<dbReference type="CDD" id="cd07958">
    <property type="entry name" value="Anticodon_Ia_Leu_BEm"/>
    <property type="match status" value="1"/>
</dbReference>
<evidence type="ECO:0000256" key="4">
    <source>
        <dbReference type="ARBA" id="ARBA00022741"/>
    </source>
</evidence>
<dbReference type="Pfam" id="PF09334">
    <property type="entry name" value="tRNA-synt_1g"/>
    <property type="match status" value="1"/>
</dbReference>
<dbReference type="Gene3D" id="1.10.730.10">
    <property type="entry name" value="Isoleucyl-tRNA Synthetase, Domain 1"/>
    <property type="match status" value="2"/>
</dbReference>
<dbReference type="InterPro" id="IPR013155">
    <property type="entry name" value="M/V/L/I-tRNA-synth_anticd-bd"/>
</dbReference>
<dbReference type="FunFam" id="3.40.50.620:FF:000003">
    <property type="entry name" value="Leucine--tRNA ligase"/>
    <property type="match status" value="1"/>
</dbReference>
<feature type="domain" description="Methionyl/Leucyl tRNA synthetase" evidence="13">
    <location>
        <begin position="40"/>
        <end position="172"/>
    </location>
</feature>
<evidence type="ECO:0000256" key="9">
    <source>
        <dbReference type="HAMAP-Rule" id="MF_00049"/>
    </source>
</evidence>
<dbReference type="InterPro" id="IPR014729">
    <property type="entry name" value="Rossmann-like_a/b/a_fold"/>
</dbReference>
<dbReference type="Pfam" id="PF00133">
    <property type="entry name" value="tRNA-synt_1"/>
    <property type="match status" value="1"/>
</dbReference>
<evidence type="ECO:0000256" key="7">
    <source>
        <dbReference type="ARBA" id="ARBA00023146"/>
    </source>
</evidence>
<dbReference type="InterPro" id="IPR009080">
    <property type="entry name" value="tRNAsynth_Ia_anticodon-bd"/>
</dbReference>
<dbReference type="FunFam" id="1.10.730.10:FF:000002">
    <property type="entry name" value="Leucine--tRNA ligase"/>
    <property type="match status" value="1"/>
</dbReference>
<dbReference type="GO" id="GO:0004823">
    <property type="term" value="F:leucine-tRNA ligase activity"/>
    <property type="evidence" value="ECO:0007669"/>
    <property type="project" value="UniProtKB-UniRule"/>
</dbReference>
<dbReference type="InterPro" id="IPR015413">
    <property type="entry name" value="Methionyl/Leucyl_tRNA_Synth"/>
</dbReference>
<evidence type="ECO:0000313" key="15">
    <source>
        <dbReference type="EMBL" id="BBB14938.1"/>
    </source>
</evidence>
<dbReference type="AlphaFoldDB" id="A0A2Z5UTZ4"/>
<evidence type="ECO:0000256" key="1">
    <source>
        <dbReference type="ARBA" id="ARBA00005594"/>
    </source>
</evidence>
<dbReference type="PROSITE" id="PS00178">
    <property type="entry name" value="AA_TRNA_LIGASE_I"/>
    <property type="match status" value="1"/>
</dbReference>
<comment type="catalytic activity">
    <reaction evidence="8 9">
        <text>tRNA(Leu) + L-leucine + ATP = L-leucyl-tRNA(Leu) + AMP + diphosphate</text>
        <dbReference type="Rhea" id="RHEA:11688"/>
        <dbReference type="Rhea" id="RHEA-COMP:9613"/>
        <dbReference type="Rhea" id="RHEA-COMP:9622"/>
        <dbReference type="ChEBI" id="CHEBI:30616"/>
        <dbReference type="ChEBI" id="CHEBI:33019"/>
        <dbReference type="ChEBI" id="CHEBI:57427"/>
        <dbReference type="ChEBI" id="CHEBI:78442"/>
        <dbReference type="ChEBI" id="CHEBI:78494"/>
        <dbReference type="ChEBI" id="CHEBI:456215"/>
        <dbReference type="EC" id="6.1.1.4"/>
    </reaction>
</comment>
<dbReference type="InterPro" id="IPR002300">
    <property type="entry name" value="aa-tRNA-synth_Ia"/>
</dbReference>
<keyword evidence="16" id="KW-1185">Reference proteome</keyword>
<dbReference type="PRINTS" id="PR00985">
    <property type="entry name" value="TRNASYNTHLEU"/>
</dbReference>
<dbReference type="EMBL" id="AP018005">
    <property type="protein sequence ID" value="BBB14938.1"/>
    <property type="molecule type" value="Genomic_DNA"/>
</dbReference>
<dbReference type="GO" id="GO:0006429">
    <property type="term" value="P:leucyl-tRNA aminoacylation"/>
    <property type="evidence" value="ECO:0007669"/>
    <property type="project" value="UniProtKB-UniRule"/>
</dbReference>
<reference evidence="15 16" key="1">
    <citation type="submission" date="2017-03" db="EMBL/GenBank/DDBJ databases">
        <title>The genome sequence of Candidatus Rickettsiella viridis.</title>
        <authorList>
            <person name="Nikoh N."/>
            <person name="Tsuchida T."/>
            <person name="Yamaguchi K."/>
            <person name="Maeda T."/>
            <person name="Shigenobu S."/>
            <person name="Fukatsu T."/>
        </authorList>
    </citation>
    <scope>NUCLEOTIDE SEQUENCE [LARGE SCALE GENOMIC DNA]</scope>
    <source>
        <strain evidence="15 16">Ap-RA04</strain>
    </source>
</reference>
<comment type="subcellular location">
    <subcellularLocation>
        <location evidence="9">Cytoplasm</location>
    </subcellularLocation>
</comment>
<feature type="binding site" evidence="9">
    <location>
        <position position="581"/>
    </location>
    <ligand>
        <name>ATP</name>
        <dbReference type="ChEBI" id="CHEBI:30616"/>
    </ligand>
</feature>
<dbReference type="KEGG" id="rvi:RVIR1_04250"/>
<dbReference type="SUPFAM" id="SSF50677">
    <property type="entry name" value="ValRS/IleRS/LeuRS editing domain"/>
    <property type="match status" value="1"/>
</dbReference>
<dbReference type="HAMAP" id="MF_00049_B">
    <property type="entry name" value="Leu_tRNA_synth_B"/>
    <property type="match status" value="1"/>
</dbReference>
<dbReference type="GO" id="GO:0002161">
    <property type="term" value="F:aminoacyl-tRNA deacylase activity"/>
    <property type="evidence" value="ECO:0007669"/>
    <property type="project" value="InterPro"/>
</dbReference>
<feature type="domain" description="Aminoacyl-tRNA synthetase class Ia" evidence="11">
    <location>
        <begin position="419"/>
        <end position="617"/>
    </location>
</feature>
<dbReference type="PANTHER" id="PTHR43740:SF2">
    <property type="entry name" value="LEUCINE--TRNA LIGASE, MITOCHONDRIAL"/>
    <property type="match status" value="1"/>
</dbReference>
<accession>A0A2Z5UTZ4</accession>
<evidence type="ECO:0000256" key="8">
    <source>
        <dbReference type="ARBA" id="ARBA00047469"/>
    </source>
</evidence>
<dbReference type="Gene3D" id="3.40.50.620">
    <property type="entry name" value="HUPs"/>
    <property type="match status" value="2"/>
</dbReference>
<dbReference type="EC" id="6.1.1.4" evidence="9"/>
<comment type="similarity">
    <text evidence="1 9 10">Belongs to the class-I aminoacyl-tRNA synthetase family.</text>
</comment>
<organism evidence="15 16">
    <name type="scientific">Candidatus Rickettsiella viridis</name>
    <dbReference type="NCBI Taxonomy" id="676208"/>
    <lineage>
        <taxon>Bacteria</taxon>
        <taxon>Pseudomonadati</taxon>
        <taxon>Pseudomonadota</taxon>
        <taxon>Gammaproteobacteria</taxon>
        <taxon>Legionellales</taxon>
        <taxon>Coxiellaceae</taxon>
        <taxon>Rickettsiella</taxon>
    </lineage>
</organism>
<dbReference type="PANTHER" id="PTHR43740">
    <property type="entry name" value="LEUCYL-TRNA SYNTHETASE"/>
    <property type="match status" value="1"/>
</dbReference>
<keyword evidence="6 9" id="KW-0648">Protein biosynthesis</keyword>
<keyword evidence="4 9" id="KW-0547">Nucleotide-binding</keyword>
<sequence>MMQEEYQANVIEAEVQKFWHEHECFKVIEDLNKEKFYCLSMFPYPSGTLHVGHVRNYVLGDVIARYQRMLGKNVLHPIGWDAFGLPAENAALKHGVAPADWTYRNIDHMRTQFKQLGLSFDWSREITTCKPDYYRWEQWFFIQLLKKALVYKKNSVVNWDPVDQTVLANEQVINGRGWRSGALIERKEIPQWFLKITAYADELLNSLESLEGWPEEVKAMQRHWIGRSPGLAIQFLINDPQLTSIEIFTTRPDTLFGASFLAISPQHPLARYAAEHNPQVQKFIDSYQHVPVSEAASATLEKQGIASGITALHPMTREALPIWIANFVKTDYGCGAIMGVPAHDERDFEFAIKYQLPILPVIESLNKKPHDYHQGPLVTSGQLINSGPFTGLTSEKASTAISELLIKHELATPKTHYRLRDWGISRQRYWGTPIPIIYCNDCGAVPVPEKDLPVILPESVQLSGVGSPLKAMPEFYQTTCPQCKQAATRETDTFDTFVESSWYYARFACPTQDKAMLDDRAKYWTPVDHYVGGIEHAVLHLLYARFFHKALRDIELLNSNEPFTRLLTQGMVLKDGAKMSKSKGNTVDPEALIKKYGSDTLRLFSLFAAPPEQSLEWSDAGVEGAYRFLKRLWAFVYTHTWLHELNEACETNLVHPIDWARTPIEERNLRRQIYEILQLAKHDYERQQFNTVIAGCMKLLNLLQAAGQSLHSPSETSHQSLKQLLQEGLSILLRLLAPIVPHITHTLWQALQFKGLIIKATWPKVAADALTMEEIEWVVQINGKLRARLSLATHSDEETIKTAVLNNPHIKRYTENQAIKKIIVVPKKLVNIVI</sequence>
<dbReference type="InterPro" id="IPR009008">
    <property type="entry name" value="Val/Leu/Ile-tRNA-synth_edit"/>
</dbReference>
<feature type="domain" description="Leucyl-tRNA synthetase editing" evidence="14">
    <location>
        <begin position="222"/>
        <end position="404"/>
    </location>
</feature>
<dbReference type="NCBIfam" id="TIGR00396">
    <property type="entry name" value="leuS_bact"/>
    <property type="match status" value="1"/>
</dbReference>
<name>A0A2Z5UTZ4_9COXI</name>
<evidence type="ECO:0000256" key="2">
    <source>
        <dbReference type="ARBA" id="ARBA00022490"/>
    </source>
</evidence>
<keyword evidence="5 9" id="KW-0067">ATP-binding</keyword>
<dbReference type="CDD" id="cd00812">
    <property type="entry name" value="LeuRS_core"/>
    <property type="match status" value="1"/>
</dbReference>
<evidence type="ECO:0000256" key="6">
    <source>
        <dbReference type="ARBA" id="ARBA00022917"/>
    </source>
</evidence>
<proteinExistence type="inferred from homology"/>
<evidence type="ECO:0000259" key="13">
    <source>
        <dbReference type="Pfam" id="PF09334"/>
    </source>
</evidence>
<keyword evidence="7 9" id="KW-0030">Aminoacyl-tRNA synthetase</keyword>
<dbReference type="FunFam" id="3.40.50.620:FF:000056">
    <property type="entry name" value="Leucine--tRNA ligase"/>
    <property type="match status" value="1"/>
</dbReference>
<evidence type="ECO:0000259" key="14">
    <source>
        <dbReference type="Pfam" id="PF13603"/>
    </source>
</evidence>
<feature type="domain" description="Methionyl/Valyl/Leucyl/Isoleucyl-tRNA synthetase anticodon-binding" evidence="12">
    <location>
        <begin position="667"/>
        <end position="798"/>
    </location>
</feature>